<dbReference type="Pfam" id="PF00400">
    <property type="entry name" value="WD40"/>
    <property type="match status" value="5"/>
</dbReference>
<dbReference type="EMBL" id="PQWO01000004">
    <property type="protein sequence ID" value="PZD73802.1"/>
    <property type="molecule type" value="Genomic_DNA"/>
</dbReference>
<proteinExistence type="predicted"/>
<dbReference type="InterPro" id="IPR015943">
    <property type="entry name" value="WD40/YVTN_repeat-like_dom_sf"/>
</dbReference>
<dbReference type="InterPro" id="IPR036322">
    <property type="entry name" value="WD40_repeat_dom_sf"/>
</dbReference>
<feature type="repeat" description="WD" evidence="1">
    <location>
        <begin position="269"/>
        <end position="301"/>
    </location>
</feature>
<reference evidence="2 3" key="1">
    <citation type="journal article" date="2018" name="Sci. Rep.">
        <title>A novel species of the marine cyanobacterium Acaryochloris with a unique pigment content and lifestyle.</title>
        <authorList>
            <person name="Partensky F."/>
            <person name="Six C."/>
            <person name="Ratin M."/>
            <person name="Garczarek L."/>
            <person name="Vaulot D."/>
            <person name="Probert I."/>
            <person name="Calteau A."/>
            <person name="Gourvil P."/>
            <person name="Marie D."/>
            <person name="Grebert T."/>
            <person name="Bouchier C."/>
            <person name="Le Panse S."/>
            <person name="Gachenot M."/>
            <person name="Rodriguez F."/>
            <person name="Garrido J.L."/>
        </authorList>
    </citation>
    <scope>NUCLEOTIDE SEQUENCE [LARGE SCALE GENOMIC DNA]</scope>
    <source>
        <strain evidence="2 3">RCC1774</strain>
    </source>
</reference>
<feature type="repeat" description="WD" evidence="1">
    <location>
        <begin position="310"/>
        <end position="341"/>
    </location>
</feature>
<organism evidence="2 3">
    <name type="scientific">Acaryochloris thomasi RCC1774</name>
    <dbReference type="NCBI Taxonomy" id="1764569"/>
    <lineage>
        <taxon>Bacteria</taxon>
        <taxon>Bacillati</taxon>
        <taxon>Cyanobacteriota</taxon>
        <taxon>Cyanophyceae</taxon>
        <taxon>Acaryochloridales</taxon>
        <taxon>Acaryochloridaceae</taxon>
        <taxon>Acaryochloris</taxon>
        <taxon>Acaryochloris thomasi</taxon>
    </lineage>
</organism>
<dbReference type="Gene3D" id="2.130.10.10">
    <property type="entry name" value="YVTN repeat-like/Quinoprotein amine dehydrogenase"/>
    <property type="match status" value="3"/>
</dbReference>
<dbReference type="SUPFAM" id="SSF50978">
    <property type="entry name" value="WD40 repeat-like"/>
    <property type="match status" value="1"/>
</dbReference>
<sequence length="351" mass="38438">MFGVSALITFRKQAQDQLSDYVRGVIWSSNGKYLAAISAAGEAVLWKEAESPQRVRLDLLTAGDFSCDCLGFSANSQFLAVGGQAGKVWVWDVLQDVPKLVLEQVYPSVWIDHLAWHPVEERVAIATHRQVQIWDLQHQKQTATLEFESSSVLDLAWHPAGEYLAVSGHGGVKIWDLQTPEMPLLLFEVPGASLTCRWSADGQYLASGNLDRTLSVLAWEKPPPWLMQGFPGKVSHITWADGAALLAAACVDGITVWRREGGNWNSHVLTEHQGFVNAIAFQPQTQLLASGGEDQRVLLWKGAKKVNQTLKGLSAGVACLAWHPLGHYLVGGGMDGQLMIWCMDTPSKGFG</sequence>
<keyword evidence="1" id="KW-0853">WD repeat</keyword>
<dbReference type="OrthoDB" id="434800at2"/>
<dbReference type="PANTHER" id="PTHR19879">
    <property type="entry name" value="TRANSCRIPTION INITIATION FACTOR TFIID"/>
    <property type="match status" value="1"/>
</dbReference>
<accession>A0A2W1JT85</accession>
<dbReference type="SMART" id="SM00320">
    <property type="entry name" value="WD40"/>
    <property type="match status" value="8"/>
</dbReference>
<keyword evidence="3" id="KW-1185">Reference proteome</keyword>
<comment type="caution">
    <text evidence="2">The sequence shown here is derived from an EMBL/GenBank/DDBJ whole genome shotgun (WGS) entry which is preliminary data.</text>
</comment>
<dbReference type="AlphaFoldDB" id="A0A2W1JT85"/>
<dbReference type="PROSITE" id="PS50294">
    <property type="entry name" value="WD_REPEATS_REGION"/>
    <property type="match status" value="2"/>
</dbReference>
<evidence type="ECO:0000256" key="1">
    <source>
        <dbReference type="PROSITE-ProRule" id="PRU00221"/>
    </source>
</evidence>
<dbReference type="Proteomes" id="UP000248857">
    <property type="component" value="Unassembled WGS sequence"/>
</dbReference>
<dbReference type="PANTHER" id="PTHR19879:SF9">
    <property type="entry name" value="TRANSCRIPTION INITIATION FACTOR TFIID SUBUNIT 5"/>
    <property type="match status" value="1"/>
</dbReference>
<evidence type="ECO:0000313" key="2">
    <source>
        <dbReference type="EMBL" id="PZD73802.1"/>
    </source>
</evidence>
<evidence type="ECO:0000313" key="3">
    <source>
        <dbReference type="Proteomes" id="UP000248857"/>
    </source>
</evidence>
<name>A0A2W1JT85_9CYAN</name>
<gene>
    <name evidence="2" type="ORF">C1752_01569</name>
</gene>
<dbReference type="InterPro" id="IPR001680">
    <property type="entry name" value="WD40_rpt"/>
</dbReference>
<dbReference type="PROSITE" id="PS50082">
    <property type="entry name" value="WD_REPEATS_2"/>
    <property type="match status" value="2"/>
</dbReference>
<protein>
    <submittedName>
        <fullName evidence="2">Uncharacterized protein</fullName>
    </submittedName>
</protein>